<dbReference type="EMBL" id="JARGEQ010000018">
    <property type="protein sequence ID" value="MDF1585426.1"/>
    <property type="molecule type" value="Genomic_DNA"/>
</dbReference>
<evidence type="ECO:0000313" key="10">
    <source>
        <dbReference type="Proteomes" id="UP001301140"/>
    </source>
</evidence>
<keyword evidence="5 8" id="KW-0812">Transmembrane</keyword>
<evidence type="ECO:0000256" key="2">
    <source>
        <dbReference type="ARBA" id="ARBA00010145"/>
    </source>
</evidence>
<feature type="transmembrane region" description="Helical" evidence="8">
    <location>
        <begin position="116"/>
        <end position="145"/>
    </location>
</feature>
<evidence type="ECO:0000256" key="5">
    <source>
        <dbReference type="ARBA" id="ARBA00022692"/>
    </source>
</evidence>
<dbReference type="GO" id="GO:0005886">
    <property type="term" value="C:plasma membrane"/>
    <property type="evidence" value="ECO:0007669"/>
    <property type="project" value="UniProtKB-SubCell"/>
</dbReference>
<dbReference type="PANTHER" id="PTHR36838">
    <property type="entry name" value="AUXIN EFFLUX CARRIER FAMILY PROTEIN"/>
    <property type="match status" value="1"/>
</dbReference>
<reference evidence="9 10" key="1">
    <citation type="submission" date="2023-03" db="EMBL/GenBank/DDBJ databases">
        <title>YIM 152171 draft genome.</title>
        <authorList>
            <person name="Yang Z."/>
        </authorList>
    </citation>
    <scope>NUCLEOTIDE SEQUENCE [LARGE SCALE GENOMIC DNA]</scope>
    <source>
        <strain evidence="9 10">YIM 152171</strain>
    </source>
</reference>
<keyword evidence="3" id="KW-0813">Transport</keyword>
<evidence type="ECO:0000313" key="9">
    <source>
        <dbReference type="EMBL" id="MDF1585426.1"/>
    </source>
</evidence>
<feature type="transmembrane region" description="Helical" evidence="8">
    <location>
        <begin position="38"/>
        <end position="55"/>
    </location>
</feature>
<evidence type="ECO:0000256" key="1">
    <source>
        <dbReference type="ARBA" id="ARBA00004651"/>
    </source>
</evidence>
<dbReference type="PANTHER" id="PTHR36838:SF4">
    <property type="entry name" value="AUXIN EFFLUX CARRIER FAMILY PROTEIN"/>
    <property type="match status" value="1"/>
</dbReference>
<accession>A0AAP3UYH4</accession>
<dbReference type="InterPro" id="IPR004776">
    <property type="entry name" value="Mem_transp_PIN-like"/>
</dbReference>
<dbReference type="Pfam" id="PF03547">
    <property type="entry name" value="Mem_trans"/>
    <property type="match status" value="1"/>
</dbReference>
<organism evidence="9 10">
    <name type="scientific">Marinimicrococcus flavescens</name>
    <dbReference type="NCBI Taxonomy" id="3031815"/>
    <lineage>
        <taxon>Bacteria</taxon>
        <taxon>Pseudomonadati</taxon>
        <taxon>Pseudomonadota</taxon>
        <taxon>Alphaproteobacteria</taxon>
        <taxon>Geminicoccales</taxon>
        <taxon>Geminicoccaceae</taxon>
        <taxon>Marinimicrococcus</taxon>
    </lineage>
</organism>
<feature type="transmembrane region" description="Helical" evidence="8">
    <location>
        <begin position="200"/>
        <end position="224"/>
    </location>
</feature>
<name>A0AAP3UYH4_9PROT</name>
<dbReference type="Proteomes" id="UP001301140">
    <property type="component" value="Unassembled WGS sequence"/>
</dbReference>
<feature type="transmembrane region" description="Helical" evidence="8">
    <location>
        <begin position="236"/>
        <end position="260"/>
    </location>
</feature>
<comment type="similarity">
    <text evidence="2">Belongs to the auxin efflux carrier (TC 2.A.69) family.</text>
</comment>
<keyword evidence="10" id="KW-1185">Reference proteome</keyword>
<dbReference type="GO" id="GO:0055085">
    <property type="term" value="P:transmembrane transport"/>
    <property type="evidence" value="ECO:0007669"/>
    <property type="project" value="InterPro"/>
</dbReference>
<protein>
    <submittedName>
        <fullName evidence="9">AEC family transporter</fullName>
    </submittedName>
</protein>
<evidence type="ECO:0000256" key="6">
    <source>
        <dbReference type="ARBA" id="ARBA00022989"/>
    </source>
</evidence>
<evidence type="ECO:0000256" key="8">
    <source>
        <dbReference type="SAM" id="Phobius"/>
    </source>
</evidence>
<feature type="transmembrane region" description="Helical" evidence="8">
    <location>
        <begin position="157"/>
        <end position="180"/>
    </location>
</feature>
<feature type="transmembrane region" description="Helical" evidence="8">
    <location>
        <begin position="280"/>
        <end position="303"/>
    </location>
</feature>
<proteinExistence type="inferred from homology"/>
<keyword evidence="6 8" id="KW-1133">Transmembrane helix</keyword>
<gene>
    <name evidence="9" type="ORF">PZ740_03390</name>
</gene>
<dbReference type="RefSeq" id="WP_327787844.1">
    <property type="nucleotide sequence ID" value="NZ_JARGEQ010000018.1"/>
</dbReference>
<evidence type="ECO:0000256" key="4">
    <source>
        <dbReference type="ARBA" id="ARBA00022475"/>
    </source>
</evidence>
<comment type="subcellular location">
    <subcellularLocation>
        <location evidence="1">Cell membrane</location>
        <topology evidence="1">Multi-pass membrane protein</topology>
    </subcellularLocation>
</comment>
<keyword evidence="7 8" id="KW-0472">Membrane</keyword>
<dbReference type="InterPro" id="IPR038770">
    <property type="entry name" value="Na+/solute_symporter_sf"/>
</dbReference>
<evidence type="ECO:0000256" key="3">
    <source>
        <dbReference type="ARBA" id="ARBA00022448"/>
    </source>
</evidence>
<dbReference type="Gene3D" id="1.20.1530.20">
    <property type="match status" value="1"/>
</dbReference>
<keyword evidence="4" id="KW-1003">Cell membrane</keyword>
<comment type="caution">
    <text evidence="9">The sequence shown here is derived from an EMBL/GenBank/DDBJ whole genome shotgun (WGS) entry which is preliminary data.</text>
</comment>
<evidence type="ECO:0000256" key="7">
    <source>
        <dbReference type="ARBA" id="ARBA00023136"/>
    </source>
</evidence>
<sequence length="304" mass="31274">MLQLVTPLASVALLILLGWALRRSGFLPAESWPPIERLVYFVLFPALLFLELARADFTGLPVLELGGVLIAAQLSMAAAASAVRRRWHVPGQSYSSAVQGVVRWNSYVFFALVPGLFGAAAVPLGAVAVAAMVPLANLLSVAALARYGRARVHGLGGFLRAMASNPLVVATLAGVAWNQLAPPLPEIAAVSLETLGKATLSLGLLTVGAGLRTVAMPGSLRLLAAVSALKLLVKPLLAFALGSLLGLGGAALGVIVLATAVPTATSAYILARILGGDAELMAAIITITTLLALLTMPLMLLLVT</sequence>
<dbReference type="AlphaFoldDB" id="A0AAP3UYH4"/>
<feature type="transmembrane region" description="Helical" evidence="8">
    <location>
        <begin position="62"/>
        <end position="83"/>
    </location>
</feature>